<dbReference type="InterPro" id="IPR020449">
    <property type="entry name" value="Tscrpt_reg_AraC-type_HTH"/>
</dbReference>
<evidence type="ECO:0000259" key="9">
    <source>
        <dbReference type="PROSITE" id="PS01124"/>
    </source>
</evidence>
<accession>A0A4Q9DPQ7</accession>
<dbReference type="InterPro" id="IPR018062">
    <property type="entry name" value="HTH_AraC-typ_CS"/>
</dbReference>
<dbReference type="Proteomes" id="UP000293142">
    <property type="component" value="Unassembled WGS sequence"/>
</dbReference>
<organism evidence="11 12">
    <name type="scientific">Paenibacillus thalictri</name>
    <dbReference type="NCBI Taxonomy" id="2527873"/>
    <lineage>
        <taxon>Bacteria</taxon>
        <taxon>Bacillati</taxon>
        <taxon>Bacillota</taxon>
        <taxon>Bacilli</taxon>
        <taxon>Bacillales</taxon>
        <taxon>Paenibacillaceae</taxon>
        <taxon>Paenibacillus</taxon>
    </lineage>
</organism>
<dbReference type="SMART" id="SM00342">
    <property type="entry name" value="HTH_ARAC"/>
    <property type="match status" value="1"/>
</dbReference>
<comment type="subcellular location">
    <subcellularLocation>
        <location evidence="1">Cytoplasm</location>
    </subcellularLocation>
</comment>
<dbReference type="InterPro" id="IPR009057">
    <property type="entry name" value="Homeodomain-like_sf"/>
</dbReference>
<dbReference type="AlphaFoldDB" id="A0A4Q9DPQ7"/>
<dbReference type="CDD" id="cd17536">
    <property type="entry name" value="REC_YesN-like"/>
    <property type="match status" value="1"/>
</dbReference>
<feature type="domain" description="Response regulatory" evidence="10">
    <location>
        <begin position="4"/>
        <end position="121"/>
    </location>
</feature>
<dbReference type="GO" id="GO:0043565">
    <property type="term" value="F:sequence-specific DNA binding"/>
    <property type="evidence" value="ECO:0007669"/>
    <property type="project" value="InterPro"/>
</dbReference>
<dbReference type="EMBL" id="SIRE01000017">
    <property type="protein sequence ID" value="TBL75245.1"/>
    <property type="molecule type" value="Genomic_DNA"/>
</dbReference>
<evidence type="ECO:0000313" key="12">
    <source>
        <dbReference type="Proteomes" id="UP000293142"/>
    </source>
</evidence>
<keyword evidence="2" id="KW-0963">Cytoplasm</keyword>
<evidence type="ECO:0000313" key="11">
    <source>
        <dbReference type="EMBL" id="TBL75245.1"/>
    </source>
</evidence>
<dbReference type="Pfam" id="PF00072">
    <property type="entry name" value="Response_reg"/>
    <property type="match status" value="1"/>
</dbReference>
<dbReference type="PRINTS" id="PR00032">
    <property type="entry name" value="HTHARAC"/>
</dbReference>
<dbReference type="InterPro" id="IPR001789">
    <property type="entry name" value="Sig_transdc_resp-reg_receiver"/>
</dbReference>
<dbReference type="SUPFAM" id="SSF52172">
    <property type="entry name" value="CheY-like"/>
    <property type="match status" value="1"/>
</dbReference>
<gene>
    <name evidence="11" type="ORF">EYB31_22775</name>
</gene>
<dbReference type="PANTHER" id="PTHR42713">
    <property type="entry name" value="HISTIDINE KINASE-RELATED"/>
    <property type="match status" value="1"/>
</dbReference>
<evidence type="ECO:0000256" key="6">
    <source>
        <dbReference type="ARBA" id="ARBA00023125"/>
    </source>
</evidence>
<evidence type="ECO:0000256" key="3">
    <source>
        <dbReference type="ARBA" id="ARBA00022553"/>
    </source>
</evidence>
<dbReference type="SUPFAM" id="SSF46689">
    <property type="entry name" value="Homeodomain-like"/>
    <property type="match status" value="2"/>
</dbReference>
<keyword evidence="7" id="KW-0804">Transcription</keyword>
<dbReference type="Pfam" id="PF12833">
    <property type="entry name" value="HTH_18"/>
    <property type="match status" value="1"/>
</dbReference>
<evidence type="ECO:0000256" key="8">
    <source>
        <dbReference type="PROSITE-ProRule" id="PRU00169"/>
    </source>
</evidence>
<evidence type="ECO:0000256" key="7">
    <source>
        <dbReference type="ARBA" id="ARBA00023163"/>
    </source>
</evidence>
<evidence type="ECO:0000259" key="10">
    <source>
        <dbReference type="PROSITE" id="PS50110"/>
    </source>
</evidence>
<dbReference type="PROSITE" id="PS00041">
    <property type="entry name" value="HTH_ARAC_FAMILY_1"/>
    <property type="match status" value="1"/>
</dbReference>
<dbReference type="PANTHER" id="PTHR42713:SF3">
    <property type="entry name" value="TRANSCRIPTIONAL REGULATORY PROTEIN HPTR"/>
    <property type="match status" value="1"/>
</dbReference>
<dbReference type="InterPro" id="IPR041522">
    <property type="entry name" value="CdaR_GGDEF"/>
</dbReference>
<dbReference type="GO" id="GO:0005737">
    <property type="term" value="C:cytoplasm"/>
    <property type="evidence" value="ECO:0007669"/>
    <property type="project" value="UniProtKB-SubCell"/>
</dbReference>
<dbReference type="SMART" id="SM00448">
    <property type="entry name" value="REC"/>
    <property type="match status" value="1"/>
</dbReference>
<keyword evidence="3 8" id="KW-0597">Phosphoprotein</keyword>
<evidence type="ECO:0000256" key="4">
    <source>
        <dbReference type="ARBA" id="ARBA00023012"/>
    </source>
</evidence>
<evidence type="ECO:0000256" key="5">
    <source>
        <dbReference type="ARBA" id="ARBA00023015"/>
    </source>
</evidence>
<sequence length="529" mass="60526">MVMNLLIVDDEKQIREGIEKYVTKKKFGFKQITTAKDATEALHISSHFKPDLLITDIAMPKIDGIELATRMKGLYPDVKIVMITGFQEVKFMKQAFKLSVVDYILKPIDLNELNPVLERIISTFEAETEVKLEISSLKGNWSENIGLLRETYLTSLLSGKYQDVDPTGNKMKQLHIALNIKRPMVVVNICLDESVVNVIGPESSRMLETIQEAFSKLGVSEVFRKSEMEVIAVIQPDARLPLSDDSVHEVCCLLLDRLIHRYGPGFMIGIGSLADHYLKLAESYSASVEAVNQRFIQGNGHVISYPASYMKERYPFVQQETYVEKLALYILAGDCNQTEEYVRTILNPVYQSEFMSSNEIQTVRLELVSLVKQVARKLNPAMADFHRLSELLELQTLNEMEQRLVQILFALCEHSQQQQGRKRSAQIISKAKELTESRYNEPLNVQYVAECMQVSPNYFSTLFKQETGVNYMDYLTTMRLEKSLEMILSTTHRISEIACMVGYQDANYFAKIFKKHFGRSPSQYREGSY</sequence>
<dbReference type="Gene3D" id="3.40.50.2300">
    <property type="match status" value="1"/>
</dbReference>
<dbReference type="GO" id="GO:0003700">
    <property type="term" value="F:DNA-binding transcription factor activity"/>
    <property type="evidence" value="ECO:0007669"/>
    <property type="project" value="InterPro"/>
</dbReference>
<dbReference type="InterPro" id="IPR018060">
    <property type="entry name" value="HTH_AraC"/>
</dbReference>
<evidence type="ECO:0000256" key="2">
    <source>
        <dbReference type="ARBA" id="ARBA00022490"/>
    </source>
</evidence>
<keyword evidence="4" id="KW-0902">Two-component regulatory system</keyword>
<dbReference type="PROSITE" id="PS50110">
    <property type="entry name" value="RESPONSE_REGULATORY"/>
    <property type="match status" value="1"/>
</dbReference>
<name>A0A4Q9DPQ7_9BACL</name>
<keyword evidence="6" id="KW-0238">DNA-binding</keyword>
<keyword evidence="12" id="KW-1185">Reference proteome</keyword>
<dbReference type="GO" id="GO:0000160">
    <property type="term" value="P:phosphorelay signal transduction system"/>
    <property type="evidence" value="ECO:0007669"/>
    <property type="project" value="UniProtKB-KW"/>
</dbReference>
<proteinExistence type="predicted"/>
<evidence type="ECO:0000256" key="1">
    <source>
        <dbReference type="ARBA" id="ARBA00004496"/>
    </source>
</evidence>
<dbReference type="Pfam" id="PF17853">
    <property type="entry name" value="GGDEF_2"/>
    <property type="match status" value="1"/>
</dbReference>
<reference evidence="11 12" key="1">
    <citation type="submission" date="2019-02" db="EMBL/GenBank/DDBJ databases">
        <title>Paenibacillus sp. nov., isolated from surface-sterilized tissue of Thalictrum simplex L.</title>
        <authorList>
            <person name="Tuo L."/>
        </authorList>
    </citation>
    <scope>NUCLEOTIDE SEQUENCE [LARGE SCALE GENOMIC DNA]</scope>
    <source>
        <strain evidence="11 12">N2SHLJ1</strain>
    </source>
</reference>
<dbReference type="Gene3D" id="1.10.10.60">
    <property type="entry name" value="Homeodomain-like"/>
    <property type="match status" value="2"/>
</dbReference>
<feature type="modified residue" description="4-aspartylphosphate" evidence="8">
    <location>
        <position position="56"/>
    </location>
</feature>
<feature type="domain" description="HTH araC/xylS-type" evidence="9">
    <location>
        <begin position="429"/>
        <end position="527"/>
    </location>
</feature>
<dbReference type="InterPro" id="IPR051552">
    <property type="entry name" value="HptR"/>
</dbReference>
<comment type="caution">
    <text evidence="11">The sequence shown here is derived from an EMBL/GenBank/DDBJ whole genome shotgun (WGS) entry which is preliminary data.</text>
</comment>
<protein>
    <submittedName>
        <fullName evidence="11">Response regulator</fullName>
    </submittedName>
</protein>
<dbReference type="PROSITE" id="PS01124">
    <property type="entry name" value="HTH_ARAC_FAMILY_2"/>
    <property type="match status" value="1"/>
</dbReference>
<keyword evidence="5" id="KW-0805">Transcription regulation</keyword>
<dbReference type="InterPro" id="IPR011006">
    <property type="entry name" value="CheY-like_superfamily"/>
</dbReference>